<comment type="caution">
    <text evidence="8">The sequence shown here is derived from an EMBL/GenBank/DDBJ whole genome shotgun (WGS) entry which is preliminary data.</text>
</comment>
<feature type="domain" description="Pyrroline-5-carboxylate reductase catalytic N-terminal" evidence="6">
    <location>
        <begin position="5"/>
        <end position="97"/>
    </location>
</feature>
<dbReference type="GO" id="GO:0004735">
    <property type="term" value="F:pyrroline-5-carboxylate reductase activity"/>
    <property type="evidence" value="ECO:0007669"/>
    <property type="project" value="UniProtKB-UniRule"/>
</dbReference>
<dbReference type="Pfam" id="PF14748">
    <property type="entry name" value="P5CR_dimer"/>
    <property type="match status" value="1"/>
</dbReference>
<evidence type="ECO:0000259" key="6">
    <source>
        <dbReference type="Pfam" id="PF03807"/>
    </source>
</evidence>
<evidence type="ECO:0000256" key="2">
    <source>
        <dbReference type="HAMAP-Rule" id="MF_01925"/>
    </source>
</evidence>
<evidence type="ECO:0000256" key="4">
    <source>
        <dbReference type="PIRSR" id="PIRSR000193-1"/>
    </source>
</evidence>
<feature type="binding site" evidence="4">
    <location>
        <begin position="9"/>
        <end position="14"/>
    </location>
    <ligand>
        <name>NADP(+)</name>
        <dbReference type="ChEBI" id="CHEBI:58349"/>
    </ligand>
</feature>
<dbReference type="HAMAP" id="MF_01925">
    <property type="entry name" value="P5C_reductase"/>
    <property type="match status" value="1"/>
</dbReference>
<dbReference type="Gene3D" id="1.10.3730.10">
    <property type="entry name" value="ProC C-terminal domain-like"/>
    <property type="match status" value="1"/>
</dbReference>
<dbReference type="AlphaFoldDB" id="A0A9J6RBQ8"/>
<comment type="similarity">
    <text evidence="1 2 5">Belongs to the pyrroline-5-carboxylate reductase family.</text>
</comment>
<proteinExistence type="inferred from homology"/>
<gene>
    <name evidence="2 8" type="primary">proC</name>
    <name evidence="8" type="ORF">OWO01_05955</name>
</gene>
<keyword evidence="9" id="KW-1185">Reference proteome</keyword>
<dbReference type="PANTHER" id="PTHR11645">
    <property type="entry name" value="PYRROLINE-5-CARBOXYLATE REDUCTASE"/>
    <property type="match status" value="1"/>
</dbReference>
<feature type="domain" description="Pyrroline-5-carboxylate reductase dimerisation" evidence="7">
    <location>
        <begin position="161"/>
        <end position="261"/>
    </location>
</feature>
<dbReference type="Gene3D" id="3.40.50.720">
    <property type="entry name" value="NAD(P)-binding Rossmann-like Domain"/>
    <property type="match status" value="1"/>
</dbReference>
<keyword evidence="2 5" id="KW-0560">Oxidoreductase</keyword>
<dbReference type="RefSeq" id="WP_268779517.1">
    <property type="nucleotide sequence ID" value="NZ_JAPRAT010000008.1"/>
</dbReference>
<protein>
    <recommendedName>
        <fullName evidence="2 3">Pyrroline-5-carboxylate reductase</fullName>
        <shortName evidence="2">P5C reductase</shortName>
        <shortName evidence="2">P5CR</shortName>
        <ecNumber evidence="2 3">1.5.1.2</ecNumber>
    </recommendedName>
    <alternativeName>
        <fullName evidence="2">PCA reductase</fullName>
    </alternativeName>
</protein>
<dbReference type="PANTHER" id="PTHR11645:SF49">
    <property type="entry name" value="PYRROLINE-5-CARBOXYLATE REDUCTASE 1"/>
    <property type="match status" value="1"/>
</dbReference>
<dbReference type="InterPro" id="IPR053790">
    <property type="entry name" value="P5CR-like_CS"/>
</dbReference>
<evidence type="ECO:0000256" key="1">
    <source>
        <dbReference type="ARBA" id="ARBA00005525"/>
    </source>
</evidence>
<comment type="subcellular location">
    <subcellularLocation>
        <location evidence="2">Cytoplasm</location>
    </subcellularLocation>
</comment>
<dbReference type="GO" id="GO:0055129">
    <property type="term" value="P:L-proline biosynthetic process"/>
    <property type="evidence" value="ECO:0007669"/>
    <property type="project" value="UniProtKB-UniRule"/>
</dbReference>
<sequence>MSKSKIVFIGAGRMAQALIAGMYQLNDLEITVSNNGNRKRLEKVSQTYHVKITDRWEDEVEDASMIVLAMPPEVHDPVLQKLQSLVGQQCIVTVAAGIDVDYLQSKLPPQTPVAWVMPNTAASKGESISLYAIGSAVNTDHEQLLQTMLASVGEFEKVTQQQIHQLTPITGSAPAFIYRMAQQLIAGAKDTGITEVQAQKMVAQMIKGSAVMLQTDETPISLIDQVASPGGVTAAGLEVFDQYQFDQMMIDVLQACYDRAEK</sequence>
<dbReference type="SUPFAM" id="SSF48179">
    <property type="entry name" value="6-phosphogluconate dehydrogenase C-terminal domain-like"/>
    <property type="match status" value="1"/>
</dbReference>
<keyword evidence="2" id="KW-0963">Cytoplasm</keyword>
<dbReference type="EMBL" id="JAPRAT010000008">
    <property type="protein sequence ID" value="MCZ0702748.1"/>
    <property type="molecule type" value="Genomic_DNA"/>
</dbReference>
<keyword evidence="2 5" id="KW-0028">Amino-acid biosynthesis</keyword>
<feature type="binding site" evidence="4">
    <location>
        <begin position="69"/>
        <end position="72"/>
    </location>
    <ligand>
        <name>NADP(+)</name>
        <dbReference type="ChEBI" id="CHEBI:58349"/>
    </ligand>
</feature>
<comment type="catalytic activity">
    <reaction evidence="2">
        <text>L-proline + NAD(+) = (S)-1-pyrroline-5-carboxylate + NADH + 2 H(+)</text>
        <dbReference type="Rhea" id="RHEA:14105"/>
        <dbReference type="ChEBI" id="CHEBI:15378"/>
        <dbReference type="ChEBI" id="CHEBI:17388"/>
        <dbReference type="ChEBI" id="CHEBI:57540"/>
        <dbReference type="ChEBI" id="CHEBI:57945"/>
        <dbReference type="ChEBI" id="CHEBI:60039"/>
        <dbReference type="EC" id="1.5.1.2"/>
    </reaction>
</comment>
<comment type="function">
    <text evidence="2">Catalyzes the reduction of 1-pyrroline-5-carboxylate (PCA) to L-proline.</text>
</comment>
<evidence type="ECO:0000256" key="3">
    <source>
        <dbReference type="NCBIfam" id="TIGR00112"/>
    </source>
</evidence>
<dbReference type="Pfam" id="PF03807">
    <property type="entry name" value="F420_oxidored"/>
    <property type="match status" value="1"/>
</dbReference>
<reference evidence="8" key="1">
    <citation type="submission" date="2022-11" db="EMBL/GenBank/DDBJ databases">
        <title>WGS of Natronobacillus azotifigens 24KS-1, an anaerobic diazotrophic haloalkaliphile from soda-rich habitats.</title>
        <authorList>
            <person name="Sorokin D.Y."/>
            <person name="Merkel A.Y."/>
        </authorList>
    </citation>
    <scope>NUCLEOTIDE SEQUENCE</scope>
    <source>
        <strain evidence="8">24KS-1</strain>
    </source>
</reference>
<keyword evidence="2 5" id="KW-0641">Proline biosynthesis</keyword>
<evidence type="ECO:0000313" key="8">
    <source>
        <dbReference type="EMBL" id="MCZ0702748.1"/>
    </source>
</evidence>
<dbReference type="PIRSF" id="PIRSF000193">
    <property type="entry name" value="Pyrrol-5-carb_rd"/>
    <property type="match status" value="1"/>
</dbReference>
<dbReference type="PROSITE" id="PS00521">
    <property type="entry name" value="P5CR"/>
    <property type="match status" value="1"/>
</dbReference>
<dbReference type="InterPro" id="IPR036291">
    <property type="entry name" value="NAD(P)-bd_dom_sf"/>
</dbReference>
<dbReference type="InterPro" id="IPR029036">
    <property type="entry name" value="P5CR_dimer"/>
</dbReference>
<dbReference type="InterPro" id="IPR028939">
    <property type="entry name" value="P5C_Rdtase_cat_N"/>
</dbReference>
<evidence type="ECO:0000259" key="7">
    <source>
        <dbReference type="Pfam" id="PF14748"/>
    </source>
</evidence>
<dbReference type="InterPro" id="IPR008927">
    <property type="entry name" value="6-PGluconate_DH-like_C_sf"/>
</dbReference>
<comment type="pathway">
    <text evidence="2 5">Amino-acid biosynthesis; L-proline biosynthesis; L-proline from L-glutamate 5-semialdehyde: step 1/1.</text>
</comment>
<comment type="catalytic activity">
    <reaction evidence="2 5">
        <text>L-proline + NADP(+) = (S)-1-pyrroline-5-carboxylate + NADPH + 2 H(+)</text>
        <dbReference type="Rhea" id="RHEA:14109"/>
        <dbReference type="ChEBI" id="CHEBI:15378"/>
        <dbReference type="ChEBI" id="CHEBI:17388"/>
        <dbReference type="ChEBI" id="CHEBI:57783"/>
        <dbReference type="ChEBI" id="CHEBI:58349"/>
        <dbReference type="ChEBI" id="CHEBI:60039"/>
        <dbReference type="EC" id="1.5.1.2"/>
    </reaction>
</comment>
<dbReference type="EC" id="1.5.1.2" evidence="2 3"/>
<evidence type="ECO:0000313" key="9">
    <source>
        <dbReference type="Proteomes" id="UP001084197"/>
    </source>
</evidence>
<organism evidence="8 9">
    <name type="scientific">Natronobacillus azotifigens</name>
    <dbReference type="NCBI Taxonomy" id="472978"/>
    <lineage>
        <taxon>Bacteria</taxon>
        <taxon>Bacillati</taxon>
        <taxon>Bacillota</taxon>
        <taxon>Bacilli</taxon>
        <taxon>Bacillales</taxon>
        <taxon>Bacillaceae</taxon>
        <taxon>Natronobacillus</taxon>
    </lineage>
</organism>
<name>A0A9J6RBQ8_9BACI</name>
<dbReference type="SUPFAM" id="SSF51735">
    <property type="entry name" value="NAD(P)-binding Rossmann-fold domains"/>
    <property type="match status" value="1"/>
</dbReference>
<dbReference type="InterPro" id="IPR000304">
    <property type="entry name" value="Pyrroline-COOH_reductase"/>
</dbReference>
<accession>A0A9J6RBQ8</accession>
<evidence type="ECO:0000256" key="5">
    <source>
        <dbReference type="RuleBase" id="RU003903"/>
    </source>
</evidence>
<dbReference type="Proteomes" id="UP001084197">
    <property type="component" value="Unassembled WGS sequence"/>
</dbReference>
<dbReference type="GO" id="GO:0005737">
    <property type="term" value="C:cytoplasm"/>
    <property type="evidence" value="ECO:0007669"/>
    <property type="project" value="UniProtKB-SubCell"/>
</dbReference>
<dbReference type="NCBIfam" id="TIGR00112">
    <property type="entry name" value="proC"/>
    <property type="match status" value="1"/>
</dbReference>
<keyword evidence="2 4" id="KW-0521">NADP</keyword>